<evidence type="ECO:0000256" key="8">
    <source>
        <dbReference type="ARBA" id="ARBA00023180"/>
    </source>
</evidence>
<evidence type="ECO:0000256" key="2">
    <source>
        <dbReference type="ARBA" id="ARBA00022448"/>
    </source>
</evidence>
<keyword evidence="8" id="KW-0325">Glycoprotein</keyword>
<dbReference type="GO" id="GO:0022857">
    <property type="term" value="F:transmembrane transporter activity"/>
    <property type="evidence" value="ECO:0007669"/>
    <property type="project" value="InterPro"/>
</dbReference>
<dbReference type="InParanoid" id="A0A6J2XUF0"/>
<feature type="domain" description="Major facilitator superfamily (MFS) profile" evidence="10">
    <location>
        <begin position="8"/>
        <end position="445"/>
    </location>
</feature>
<dbReference type="PROSITE" id="PS00217">
    <property type="entry name" value="SUGAR_TRANSPORT_2"/>
    <property type="match status" value="1"/>
</dbReference>
<dbReference type="Proteomes" id="UP000504635">
    <property type="component" value="Unplaced"/>
</dbReference>
<organism evidence="11 12">
    <name type="scientific">Sitophilus oryzae</name>
    <name type="common">Rice weevil</name>
    <name type="synonym">Curculio oryzae</name>
    <dbReference type="NCBI Taxonomy" id="7048"/>
    <lineage>
        <taxon>Eukaryota</taxon>
        <taxon>Metazoa</taxon>
        <taxon>Ecdysozoa</taxon>
        <taxon>Arthropoda</taxon>
        <taxon>Hexapoda</taxon>
        <taxon>Insecta</taxon>
        <taxon>Pterygota</taxon>
        <taxon>Neoptera</taxon>
        <taxon>Endopterygota</taxon>
        <taxon>Coleoptera</taxon>
        <taxon>Polyphaga</taxon>
        <taxon>Cucujiformia</taxon>
        <taxon>Curculionidae</taxon>
        <taxon>Dryophthorinae</taxon>
        <taxon>Sitophilus</taxon>
    </lineage>
</organism>
<dbReference type="PANTHER" id="PTHR48021">
    <property type="match status" value="1"/>
</dbReference>
<keyword evidence="7 9" id="KW-0472">Membrane</keyword>
<evidence type="ECO:0000256" key="5">
    <source>
        <dbReference type="ARBA" id="ARBA00022692"/>
    </source>
</evidence>
<dbReference type="SUPFAM" id="SSF103473">
    <property type="entry name" value="MFS general substrate transporter"/>
    <property type="match status" value="1"/>
</dbReference>
<evidence type="ECO:0000256" key="9">
    <source>
        <dbReference type="SAM" id="Phobius"/>
    </source>
</evidence>
<dbReference type="InterPro" id="IPR036259">
    <property type="entry name" value="MFS_trans_sf"/>
</dbReference>
<feature type="transmembrane region" description="Helical" evidence="9">
    <location>
        <begin position="111"/>
        <end position="132"/>
    </location>
</feature>
<keyword evidence="4" id="KW-0762">Sugar transport</keyword>
<reference evidence="12" key="1">
    <citation type="submission" date="2025-08" db="UniProtKB">
        <authorList>
            <consortium name="RefSeq"/>
        </authorList>
    </citation>
    <scope>IDENTIFICATION</scope>
    <source>
        <tissue evidence="12">Gonads</tissue>
    </source>
</reference>
<feature type="transmembrane region" description="Helical" evidence="9">
    <location>
        <begin position="320"/>
        <end position="342"/>
    </location>
</feature>
<dbReference type="GO" id="GO:0005886">
    <property type="term" value="C:plasma membrane"/>
    <property type="evidence" value="ECO:0007669"/>
    <property type="project" value="UniProtKB-SubCell"/>
</dbReference>
<proteinExistence type="predicted"/>
<keyword evidence="3" id="KW-1003">Cell membrane</keyword>
<feature type="transmembrane region" description="Helical" evidence="9">
    <location>
        <begin position="59"/>
        <end position="79"/>
    </location>
</feature>
<feature type="transmembrane region" description="Helical" evidence="9">
    <location>
        <begin position="354"/>
        <end position="378"/>
    </location>
</feature>
<feature type="transmembrane region" description="Helical" evidence="9">
    <location>
        <begin position="255"/>
        <end position="275"/>
    </location>
</feature>
<dbReference type="InterPro" id="IPR020846">
    <property type="entry name" value="MFS_dom"/>
</dbReference>
<feature type="transmembrane region" description="Helical" evidence="9">
    <location>
        <begin position="144"/>
        <end position="163"/>
    </location>
</feature>
<keyword evidence="5 9" id="KW-0812">Transmembrane</keyword>
<feature type="transmembrane region" description="Helical" evidence="9">
    <location>
        <begin position="419"/>
        <end position="441"/>
    </location>
</feature>
<comment type="subcellular location">
    <subcellularLocation>
        <location evidence="1">Cell membrane</location>
        <topology evidence="1">Multi-pass membrane protein</topology>
    </subcellularLocation>
</comment>
<keyword evidence="2" id="KW-0813">Transport</keyword>
<feature type="transmembrane region" description="Helical" evidence="9">
    <location>
        <begin position="86"/>
        <end position="105"/>
    </location>
</feature>
<evidence type="ECO:0000256" key="7">
    <source>
        <dbReference type="ARBA" id="ARBA00023136"/>
    </source>
</evidence>
<feature type="transmembrane region" description="Helical" evidence="9">
    <location>
        <begin position="7"/>
        <end position="29"/>
    </location>
</feature>
<dbReference type="InterPro" id="IPR050549">
    <property type="entry name" value="MFS_Trehalose_Transporter"/>
</dbReference>
<evidence type="ECO:0000313" key="12">
    <source>
        <dbReference type="RefSeq" id="XP_030754410.1"/>
    </source>
</evidence>
<dbReference type="AlphaFoldDB" id="A0A6J2XUF0"/>
<protein>
    <submittedName>
        <fullName evidence="12">Facilitated trehalose transporter Tret1-like</fullName>
    </submittedName>
</protein>
<dbReference type="PRINTS" id="PR00171">
    <property type="entry name" value="SUGRTRNSPORT"/>
</dbReference>
<dbReference type="Pfam" id="PF00083">
    <property type="entry name" value="Sugar_tr"/>
    <property type="match status" value="1"/>
</dbReference>
<evidence type="ECO:0000256" key="1">
    <source>
        <dbReference type="ARBA" id="ARBA00004651"/>
    </source>
</evidence>
<dbReference type="KEGG" id="soy:115881168"/>
<dbReference type="FunFam" id="1.20.1250.20:FF:000218">
    <property type="entry name" value="facilitated trehalose transporter Tret1"/>
    <property type="match status" value="1"/>
</dbReference>
<name>A0A6J2XUF0_SITOR</name>
<evidence type="ECO:0000259" key="10">
    <source>
        <dbReference type="PROSITE" id="PS50850"/>
    </source>
</evidence>
<feature type="transmembrane region" description="Helical" evidence="9">
    <location>
        <begin position="390"/>
        <end position="413"/>
    </location>
</feature>
<keyword evidence="11" id="KW-1185">Reference proteome</keyword>
<feature type="transmembrane region" description="Helical" evidence="9">
    <location>
        <begin position="295"/>
        <end position="313"/>
    </location>
</feature>
<dbReference type="GeneID" id="115881168"/>
<keyword evidence="6 9" id="KW-1133">Transmembrane helix</keyword>
<sequence>MKIPPSFFTYFSAISVNFLSYGGGLGYGWSSPALPKLSGEVDPDQNQLSRPATLAEQSWIASLLSLGAMCSPFLCEYVSGKLGRKISLLLFSLPMIGGYVILIFADEVVHFYIGRFLIGITEGSIFSTIPVYSAEISENHNRGTIGAIMFLFVSLGHFTSSVVGPNVSLQLFSIISLVPCIIFFVSFGLFSPETPYYYVIRNKFPEAEKSLKQLRKKEDVSEEMSEIIKCVTEMKSNKNISVLKEIFTDKSSLKAFVLSLLLMLFQQFTGLIYIIDYNQKIFDSAETPLSGDKGVVIVMAVQVAAILFSTNVIDKINRKTLLLLSLTSIFFLHTTLGSFFYLKQENFNVQYASWIPIACLMLFITAYQLGICPISYIFPAEILKPNVKSFGIMLVCCIGLLAEFLIATFLPVLEEHVGFYVPFWIFAVISLIAIVFVYFFIPETRSKSFLEIQESLEHKIK</sequence>
<dbReference type="InterPro" id="IPR005829">
    <property type="entry name" value="Sugar_transporter_CS"/>
</dbReference>
<dbReference type="OrthoDB" id="8120565at2759"/>
<dbReference type="InterPro" id="IPR003663">
    <property type="entry name" value="Sugar/inositol_transpt"/>
</dbReference>
<dbReference type="Gene3D" id="1.20.1250.20">
    <property type="entry name" value="MFS general substrate transporter like domains"/>
    <property type="match status" value="1"/>
</dbReference>
<accession>A0A6J2XUF0</accession>
<evidence type="ECO:0000313" key="11">
    <source>
        <dbReference type="Proteomes" id="UP000504635"/>
    </source>
</evidence>
<evidence type="ECO:0000256" key="6">
    <source>
        <dbReference type="ARBA" id="ARBA00022989"/>
    </source>
</evidence>
<gene>
    <name evidence="12" type="primary">LOC115881168</name>
</gene>
<evidence type="ECO:0000256" key="4">
    <source>
        <dbReference type="ARBA" id="ARBA00022597"/>
    </source>
</evidence>
<dbReference type="PANTHER" id="PTHR48021:SF47">
    <property type="entry name" value="GH17672P"/>
    <property type="match status" value="1"/>
</dbReference>
<feature type="transmembrane region" description="Helical" evidence="9">
    <location>
        <begin position="169"/>
        <end position="191"/>
    </location>
</feature>
<dbReference type="RefSeq" id="XP_030754410.1">
    <property type="nucleotide sequence ID" value="XM_030898550.1"/>
</dbReference>
<dbReference type="PROSITE" id="PS50850">
    <property type="entry name" value="MFS"/>
    <property type="match status" value="1"/>
</dbReference>
<dbReference type="InterPro" id="IPR005828">
    <property type="entry name" value="MFS_sugar_transport-like"/>
</dbReference>
<evidence type="ECO:0000256" key="3">
    <source>
        <dbReference type="ARBA" id="ARBA00022475"/>
    </source>
</evidence>